<protein>
    <submittedName>
        <fullName evidence="2">Uncharacterized protein</fullName>
    </submittedName>
</protein>
<evidence type="ECO:0000313" key="3">
    <source>
        <dbReference type="Proteomes" id="UP000188268"/>
    </source>
</evidence>
<sequence>MASDILIVIYSLHWQAIISSLGGLWTLLVKERIIVNRRQ</sequence>
<proteinExistence type="predicted"/>
<dbReference type="Proteomes" id="UP000188268">
    <property type="component" value="Unassembled WGS sequence"/>
</dbReference>
<reference evidence="2 3" key="1">
    <citation type="submission" date="2013-09" db="EMBL/GenBank/DDBJ databases">
        <title>Corchorus capsularis genome sequencing.</title>
        <authorList>
            <person name="Alam M."/>
            <person name="Haque M.S."/>
            <person name="Islam M.S."/>
            <person name="Emdad E.M."/>
            <person name="Islam M.M."/>
            <person name="Ahmed B."/>
            <person name="Halim A."/>
            <person name="Hossen Q.M.M."/>
            <person name="Hossain M.Z."/>
            <person name="Ahmed R."/>
            <person name="Khan M.M."/>
            <person name="Islam R."/>
            <person name="Rashid M.M."/>
            <person name="Khan S.A."/>
            <person name="Rahman M.S."/>
            <person name="Alam M."/>
        </authorList>
    </citation>
    <scope>NUCLEOTIDE SEQUENCE [LARGE SCALE GENOMIC DNA]</scope>
    <source>
        <strain evidence="3">cv. CVL-1</strain>
        <tissue evidence="2">Whole seedling</tissue>
    </source>
</reference>
<dbReference type="Gramene" id="OMO77986">
    <property type="protein sequence ID" value="OMO77986"/>
    <property type="gene ID" value="CCACVL1_14719"/>
</dbReference>
<keyword evidence="1" id="KW-1133">Transmembrane helix</keyword>
<comment type="caution">
    <text evidence="2">The sequence shown here is derived from an EMBL/GenBank/DDBJ whole genome shotgun (WGS) entry which is preliminary data.</text>
</comment>
<name>A0A1R3I5V8_COCAP</name>
<dbReference type="AlphaFoldDB" id="A0A1R3I5V8"/>
<gene>
    <name evidence="2" type="ORF">CCACVL1_14719</name>
</gene>
<evidence type="ECO:0000313" key="2">
    <source>
        <dbReference type="EMBL" id="OMO77986.1"/>
    </source>
</evidence>
<accession>A0A1R3I5V8</accession>
<feature type="transmembrane region" description="Helical" evidence="1">
    <location>
        <begin position="6"/>
        <end position="29"/>
    </location>
</feature>
<evidence type="ECO:0000256" key="1">
    <source>
        <dbReference type="SAM" id="Phobius"/>
    </source>
</evidence>
<dbReference type="EMBL" id="AWWV01010636">
    <property type="protein sequence ID" value="OMO77986.1"/>
    <property type="molecule type" value="Genomic_DNA"/>
</dbReference>
<keyword evidence="3" id="KW-1185">Reference proteome</keyword>
<organism evidence="2 3">
    <name type="scientific">Corchorus capsularis</name>
    <name type="common">Jute</name>
    <dbReference type="NCBI Taxonomy" id="210143"/>
    <lineage>
        <taxon>Eukaryota</taxon>
        <taxon>Viridiplantae</taxon>
        <taxon>Streptophyta</taxon>
        <taxon>Embryophyta</taxon>
        <taxon>Tracheophyta</taxon>
        <taxon>Spermatophyta</taxon>
        <taxon>Magnoliopsida</taxon>
        <taxon>eudicotyledons</taxon>
        <taxon>Gunneridae</taxon>
        <taxon>Pentapetalae</taxon>
        <taxon>rosids</taxon>
        <taxon>malvids</taxon>
        <taxon>Malvales</taxon>
        <taxon>Malvaceae</taxon>
        <taxon>Grewioideae</taxon>
        <taxon>Apeibeae</taxon>
        <taxon>Corchorus</taxon>
    </lineage>
</organism>
<keyword evidence="1" id="KW-0472">Membrane</keyword>
<keyword evidence="1" id="KW-0812">Transmembrane</keyword>